<name>A0A520S5U3_9GAMM</name>
<feature type="domain" description="Thioesterase" evidence="1">
    <location>
        <begin position="52"/>
        <end position="122"/>
    </location>
</feature>
<proteinExistence type="predicted"/>
<dbReference type="PANTHER" id="PTHR43240">
    <property type="entry name" value="1,4-DIHYDROXY-2-NAPHTHOYL-COA THIOESTERASE 1"/>
    <property type="match status" value="1"/>
</dbReference>
<evidence type="ECO:0000313" key="2">
    <source>
        <dbReference type="EMBL" id="RZO77852.1"/>
    </source>
</evidence>
<dbReference type="Pfam" id="PF03061">
    <property type="entry name" value="4HBT"/>
    <property type="match status" value="1"/>
</dbReference>
<dbReference type="InterPro" id="IPR029069">
    <property type="entry name" value="HotDog_dom_sf"/>
</dbReference>
<organism evidence="2 3">
    <name type="scientific">OM182 bacterium</name>
    <dbReference type="NCBI Taxonomy" id="2510334"/>
    <lineage>
        <taxon>Bacteria</taxon>
        <taxon>Pseudomonadati</taxon>
        <taxon>Pseudomonadota</taxon>
        <taxon>Gammaproteobacteria</taxon>
        <taxon>OMG group</taxon>
        <taxon>OM182 clade</taxon>
    </lineage>
</organism>
<reference evidence="2 3" key="1">
    <citation type="submission" date="2019-02" db="EMBL/GenBank/DDBJ databases">
        <title>Prokaryotic population dynamics and viral predation in marine succession experiment using metagenomics: the confinement effect.</title>
        <authorList>
            <person name="Haro-Moreno J.M."/>
            <person name="Rodriguez-Valera F."/>
            <person name="Lopez-Perez M."/>
        </authorList>
    </citation>
    <scope>NUCLEOTIDE SEQUENCE [LARGE SCALE GENOMIC DNA]</scope>
    <source>
        <strain evidence="2">MED-G158</strain>
    </source>
</reference>
<dbReference type="SUPFAM" id="SSF54637">
    <property type="entry name" value="Thioesterase/thiol ester dehydrase-isomerase"/>
    <property type="match status" value="1"/>
</dbReference>
<dbReference type="EMBL" id="SHAH01000011">
    <property type="protein sequence ID" value="RZO77852.1"/>
    <property type="molecule type" value="Genomic_DNA"/>
</dbReference>
<sequence length="139" mass="15221">MSFNPAEYDIPANYRHWEGDTAEDSIGPFFFYMDGDNPRTAFRVQAHNCNAHNTVHGGVLMAFADYTLCLGANGGESESVATVTCNNEFVAPANEGDLILGEAETIRRGRSIVFMRCTLRTGVQVILTSSAVIKRIGNR</sequence>
<dbReference type="Proteomes" id="UP000320404">
    <property type="component" value="Unassembled WGS sequence"/>
</dbReference>
<comment type="caution">
    <text evidence="2">The sequence shown here is derived from an EMBL/GenBank/DDBJ whole genome shotgun (WGS) entry which is preliminary data.</text>
</comment>
<evidence type="ECO:0000259" key="1">
    <source>
        <dbReference type="Pfam" id="PF03061"/>
    </source>
</evidence>
<dbReference type="CDD" id="cd03443">
    <property type="entry name" value="PaaI_thioesterase"/>
    <property type="match status" value="1"/>
</dbReference>
<dbReference type="InterPro" id="IPR006683">
    <property type="entry name" value="Thioestr_dom"/>
</dbReference>
<dbReference type="Gene3D" id="3.10.129.10">
    <property type="entry name" value="Hotdog Thioesterase"/>
    <property type="match status" value="1"/>
</dbReference>
<dbReference type="AlphaFoldDB" id="A0A520S5U3"/>
<dbReference type="GO" id="GO:0016790">
    <property type="term" value="F:thiolester hydrolase activity"/>
    <property type="evidence" value="ECO:0007669"/>
    <property type="project" value="UniProtKB-ARBA"/>
</dbReference>
<gene>
    <name evidence="2" type="ORF">EVA69_01515</name>
</gene>
<evidence type="ECO:0000313" key="3">
    <source>
        <dbReference type="Proteomes" id="UP000320404"/>
    </source>
</evidence>
<protein>
    <submittedName>
        <fullName evidence="2">PaaI family thioesterase</fullName>
    </submittedName>
</protein>
<accession>A0A520S5U3</accession>